<reference evidence="1 2" key="1">
    <citation type="submission" date="2015-08" db="EMBL/GenBank/DDBJ databases">
        <title>Next Generation Sequencing and Analysis of the Genome of Puccinia sorghi L Schw, the Causal Agent of Maize Common Rust.</title>
        <authorList>
            <person name="Rochi L."/>
            <person name="Burguener G."/>
            <person name="Darino M."/>
            <person name="Turjanski A."/>
            <person name="Kreff E."/>
            <person name="Dieguez M.J."/>
            <person name="Sacco F."/>
        </authorList>
    </citation>
    <scope>NUCLEOTIDE SEQUENCE [LARGE SCALE GENOMIC DNA]</scope>
    <source>
        <strain evidence="1 2">RO10H11247</strain>
    </source>
</reference>
<dbReference type="Proteomes" id="UP000037035">
    <property type="component" value="Unassembled WGS sequence"/>
</dbReference>
<name>A0A0L6VNW6_9BASI</name>
<organism evidence="1 2">
    <name type="scientific">Puccinia sorghi</name>
    <dbReference type="NCBI Taxonomy" id="27349"/>
    <lineage>
        <taxon>Eukaryota</taxon>
        <taxon>Fungi</taxon>
        <taxon>Dikarya</taxon>
        <taxon>Basidiomycota</taxon>
        <taxon>Pucciniomycotina</taxon>
        <taxon>Pucciniomycetes</taxon>
        <taxon>Pucciniales</taxon>
        <taxon>Pucciniaceae</taxon>
        <taxon>Puccinia</taxon>
    </lineage>
</organism>
<dbReference type="AlphaFoldDB" id="A0A0L6VNW6"/>
<keyword evidence="2" id="KW-1185">Reference proteome</keyword>
<dbReference type="EMBL" id="LAVV01003048">
    <property type="protein sequence ID" value="KNZ62401.1"/>
    <property type="molecule type" value="Genomic_DNA"/>
</dbReference>
<evidence type="ECO:0000313" key="1">
    <source>
        <dbReference type="EMBL" id="KNZ62401.1"/>
    </source>
</evidence>
<evidence type="ECO:0000313" key="2">
    <source>
        <dbReference type="Proteomes" id="UP000037035"/>
    </source>
</evidence>
<protein>
    <submittedName>
        <fullName evidence="1">Uncharacterized protein</fullName>
    </submittedName>
</protein>
<gene>
    <name evidence="1" type="ORF">VP01_12744g1</name>
</gene>
<sequence>MTLSSHQMKPSSCTTASFTAPASFPLNTNQPSAKVKFLPFNSMAPAELHGWERLVCFFLGQAQFVEPVKNNGPLKGGVMWAEGWNLQKGVNGLGGTVWWHTFQL</sequence>
<dbReference type="VEuPathDB" id="FungiDB:VP01_12744g1"/>
<comment type="caution">
    <text evidence="1">The sequence shown here is derived from an EMBL/GenBank/DDBJ whole genome shotgun (WGS) entry which is preliminary data.</text>
</comment>
<proteinExistence type="predicted"/>
<accession>A0A0L6VNW6</accession>